<feature type="non-terminal residue" evidence="1">
    <location>
        <position position="1"/>
    </location>
</feature>
<evidence type="ECO:0000313" key="1">
    <source>
        <dbReference type="EMBL" id="CAG8827084.1"/>
    </source>
</evidence>
<evidence type="ECO:0000313" key="2">
    <source>
        <dbReference type="Proteomes" id="UP000789920"/>
    </source>
</evidence>
<dbReference type="EMBL" id="CAJVQC010093255">
    <property type="protein sequence ID" value="CAG8827084.1"/>
    <property type="molecule type" value="Genomic_DNA"/>
</dbReference>
<proteinExistence type="predicted"/>
<name>A0ACA9S4M6_9GLOM</name>
<keyword evidence="2" id="KW-1185">Reference proteome</keyword>
<accession>A0ACA9S4M6</accession>
<feature type="non-terminal residue" evidence="1">
    <location>
        <position position="61"/>
    </location>
</feature>
<comment type="caution">
    <text evidence="1">The sequence shown here is derived from an EMBL/GenBank/DDBJ whole genome shotgun (WGS) entry which is preliminary data.</text>
</comment>
<dbReference type="Proteomes" id="UP000789920">
    <property type="component" value="Unassembled WGS sequence"/>
</dbReference>
<gene>
    <name evidence="1" type="ORF">RPERSI_LOCUS26887</name>
</gene>
<sequence>LTLAWFVPLLEKQFNLLFNFDSFIIEFETIFSNSDKVRTAANKIQKLTQEFKPALNDFLSQ</sequence>
<reference evidence="1" key="1">
    <citation type="submission" date="2021-06" db="EMBL/GenBank/DDBJ databases">
        <authorList>
            <person name="Kallberg Y."/>
            <person name="Tangrot J."/>
            <person name="Rosling A."/>
        </authorList>
    </citation>
    <scope>NUCLEOTIDE SEQUENCE</scope>
    <source>
        <strain evidence="1">MA461A</strain>
    </source>
</reference>
<protein>
    <submittedName>
        <fullName evidence="1">30586_t:CDS:1</fullName>
    </submittedName>
</protein>
<organism evidence="1 2">
    <name type="scientific">Racocetra persica</name>
    <dbReference type="NCBI Taxonomy" id="160502"/>
    <lineage>
        <taxon>Eukaryota</taxon>
        <taxon>Fungi</taxon>
        <taxon>Fungi incertae sedis</taxon>
        <taxon>Mucoromycota</taxon>
        <taxon>Glomeromycotina</taxon>
        <taxon>Glomeromycetes</taxon>
        <taxon>Diversisporales</taxon>
        <taxon>Gigasporaceae</taxon>
        <taxon>Racocetra</taxon>
    </lineage>
</organism>